<feature type="domain" description="Short chain dehydrogenase-like proteobacteria" evidence="1">
    <location>
        <begin position="4"/>
        <end position="100"/>
    </location>
</feature>
<dbReference type="Proteomes" id="UP000551327">
    <property type="component" value="Unassembled WGS sequence"/>
</dbReference>
<keyword evidence="3" id="KW-1185">Reference proteome</keyword>
<dbReference type="EMBL" id="JACLAX010000003">
    <property type="protein sequence ID" value="MBC2668444.1"/>
    <property type="molecule type" value="Genomic_DNA"/>
</dbReference>
<evidence type="ECO:0000259" key="1">
    <source>
        <dbReference type="Pfam" id="PF21777"/>
    </source>
</evidence>
<comment type="caution">
    <text evidence="2">The sequence shown here is derived from an EMBL/GenBank/DDBJ whole genome shotgun (WGS) entry which is preliminary data.</text>
</comment>
<organism evidence="2 3">
    <name type="scientific">Novosphingobium piscinae</name>
    <dbReference type="NCBI Taxonomy" id="1507448"/>
    <lineage>
        <taxon>Bacteria</taxon>
        <taxon>Pseudomonadati</taxon>
        <taxon>Pseudomonadota</taxon>
        <taxon>Alphaproteobacteria</taxon>
        <taxon>Sphingomonadales</taxon>
        <taxon>Sphingomonadaceae</taxon>
        <taxon>Novosphingobium</taxon>
    </lineage>
</organism>
<evidence type="ECO:0000313" key="3">
    <source>
        <dbReference type="Proteomes" id="UP000551327"/>
    </source>
</evidence>
<dbReference type="AlphaFoldDB" id="A0A7X1KP69"/>
<dbReference type="Pfam" id="PF21777">
    <property type="entry name" value="SDR-like"/>
    <property type="match status" value="1"/>
</dbReference>
<accession>A0A7X1KP69</accession>
<dbReference type="RefSeq" id="WP_185678322.1">
    <property type="nucleotide sequence ID" value="NZ_JACLAX010000003.1"/>
</dbReference>
<gene>
    <name evidence="2" type="ORF">H7F53_04720</name>
</gene>
<name>A0A7X1KP69_9SPHN</name>
<reference evidence="2 3" key="1">
    <citation type="submission" date="2020-08" db="EMBL/GenBank/DDBJ databases">
        <title>The genome sequence of type strain Novosphingobium piscinae KCTC 42194.</title>
        <authorList>
            <person name="Liu Y."/>
        </authorList>
    </citation>
    <scope>NUCLEOTIDE SEQUENCE [LARGE SCALE GENOMIC DNA]</scope>
    <source>
        <strain evidence="2 3">KCTC 42194</strain>
    </source>
</reference>
<protein>
    <recommendedName>
        <fullName evidence="1">Short chain dehydrogenase-like proteobacteria domain-containing protein</fullName>
    </recommendedName>
</protein>
<dbReference type="InterPro" id="IPR048623">
    <property type="entry name" value="SDR-like_proteobact"/>
</dbReference>
<sequence length="106" mass="10954">MLFAVGPLPDEPLLAASQFHVEVLPRVLAQLAGGVDHLTLVFAPADHAHEDWRRAAVATLAREQAPVRVNALSGDSAQGIAAAEAYVVTAPGLTGHYLALDPNGAG</sequence>
<proteinExistence type="predicted"/>
<evidence type="ECO:0000313" key="2">
    <source>
        <dbReference type="EMBL" id="MBC2668444.1"/>
    </source>
</evidence>